<gene>
    <name evidence="2" type="ORF">VFPFJ_10254</name>
</gene>
<reference evidence="2 3" key="1">
    <citation type="submission" date="2016-02" db="EMBL/GenBank/DDBJ databases">
        <title>Biosynthesis of antibiotic leucinostatins and their inhibition on Phytophthora in bio-control Purpureocillium lilacinum.</title>
        <authorList>
            <person name="Wang G."/>
            <person name="Liu Z."/>
            <person name="Lin R."/>
            <person name="Li E."/>
            <person name="Mao Z."/>
            <person name="Ling J."/>
            <person name="Yin W."/>
            <person name="Xie B."/>
        </authorList>
    </citation>
    <scope>NUCLEOTIDE SEQUENCE [LARGE SCALE GENOMIC DNA]</scope>
    <source>
        <strain evidence="2">PLFJ-1</strain>
    </source>
</reference>
<dbReference type="AlphaFoldDB" id="A0A179GJ62"/>
<feature type="region of interest" description="Disordered" evidence="1">
    <location>
        <begin position="37"/>
        <end position="104"/>
    </location>
</feature>
<comment type="caution">
    <text evidence="2">The sequence shown here is derived from an EMBL/GenBank/DDBJ whole genome shotgun (WGS) entry which is preliminary data.</text>
</comment>
<organism evidence="2 3">
    <name type="scientific">Purpureocillium lilacinum</name>
    <name type="common">Paecilomyces lilacinus</name>
    <dbReference type="NCBI Taxonomy" id="33203"/>
    <lineage>
        <taxon>Eukaryota</taxon>
        <taxon>Fungi</taxon>
        <taxon>Dikarya</taxon>
        <taxon>Ascomycota</taxon>
        <taxon>Pezizomycotina</taxon>
        <taxon>Sordariomycetes</taxon>
        <taxon>Hypocreomycetidae</taxon>
        <taxon>Hypocreales</taxon>
        <taxon>Ophiocordycipitaceae</taxon>
        <taxon>Purpureocillium</taxon>
    </lineage>
</organism>
<evidence type="ECO:0000256" key="1">
    <source>
        <dbReference type="SAM" id="MobiDB-lite"/>
    </source>
</evidence>
<proteinExistence type="predicted"/>
<protein>
    <submittedName>
        <fullName evidence="2">Uncharacterized protein</fullName>
    </submittedName>
</protein>
<accession>A0A179GJ62</accession>
<feature type="compositionally biased region" description="Basic and acidic residues" evidence="1">
    <location>
        <begin position="55"/>
        <end position="88"/>
    </location>
</feature>
<evidence type="ECO:0000313" key="3">
    <source>
        <dbReference type="Proteomes" id="UP000078340"/>
    </source>
</evidence>
<name>A0A179GJ62_PURLI</name>
<dbReference type="EMBL" id="LSBI01000012">
    <property type="protein sequence ID" value="OAQ77887.1"/>
    <property type="molecule type" value="Genomic_DNA"/>
</dbReference>
<evidence type="ECO:0000313" key="2">
    <source>
        <dbReference type="EMBL" id="OAQ77887.1"/>
    </source>
</evidence>
<dbReference type="Proteomes" id="UP000078340">
    <property type="component" value="Unassembled WGS sequence"/>
</dbReference>
<sequence length="104" mass="11721">MSFTDKQWLRLVDVESIYLESVAADAKFFKRLVQDDIMADNRGSIRKPTAEEEERMSKAAEAAKQKRQENQERRDKEKAEEAAKKAKDGSAPQSRGGSGSSSRQ</sequence>